<keyword evidence="6" id="KW-1185">Reference proteome</keyword>
<dbReference type="InterPro" id="IPR002068">
    <property type="entry name" value="A-crystallin/Hsp20_dom"/>
</dbReference>
<evidence type="ECO:0000313" key="5">
    <source>
        <dbReference type="EMBL" id="SDQ26170.1"/>
    </source>
</evidence>
<evidence type="ECO:0000256" key="3">
    <source>
        <dbReference type="SAM" id="MobiDB-lite"/>
    </source>
</evidence>
<dbReference type="KEGG" id="acry:AC20117_15655"/>
<name>A0A1H0ZFG0_9MICC</name>
<dbReference type="SUPFAM" id="SSF49764">
    <property type="entry name" value="HSP20-like chaperones"/>
    <property type="match status" value="1"/>
</dbReference>
<dbReference type="InterPro" id="IPR008978">
    <property type="entry name" value="HSP20-like_chaperone"/>
</dbReference>
<comment type="similarity">
    <text evidence="1 2">Belongs to the small heat shock protein (HSP20) family.</text>
</comment>
<dbReference type="Gene3D" id="2.60.40.790">
    <property type="match status" value="1"/>
</dbReference>
<gene>
    <name evidence="5" type="ORF">SAMN04489742_0325</name>
</gene>
<evidence type="ECO:0000313" key="6">
    <source>
        <dbReference type="Proteomes" id="UP000181917"/>
    </source>
</evidence>
<dbReference type="AlphaFoldDB" id="A0A1H0ZFG0"/>
<dbReference type="STRING" id="37928.SAMN04489742_0325"/>
<feature type="domain" description="SHSP" evidence="4">
    <location>
        <begin position="30"/>
        <end position="144"/>
    </location>
</feature>
<evidence type="ECO:0000259" key="4">
    <source>
        <dbReference type="PROSITE" id="PS01031"/>
    </source>
</evidence>
<dbReference type="InterPro" id="IPR031107">
    <property type="entry name" value="Small_HSP"/>
</dbReference>
<dbReference type="PROSITE" id="PS01031">
    <property type="entry name" value="SHSP"/>
    <property type="match status" value="1"/>
</dbReference>
<dbReference type="Pfam" id="PF00011">
    <property type="entry name" value="HSP20"/>
    <property type="match status" value="1"/>
</dbReference>
<dbReference type="CDD" id="cd06464">
    <property type="entry name" value="ACD_sHsps-like"/>
    <property type="match status" value="1"/>
</dbReference>
<dbReference type="PANTHER" id="PTHR11527">
    <property type="entry name" value="HEAT-SHOCK PROTEIN 20 FAMILY MEMBER"/>
    <property type="match status" value="1"/>
</dbReference>
<evidence type="ECO:0000256" key="1">
    <source>
        <dbReference type="PROSITE-ProRule" id="PRU00285"/>
    </source>
</evidence>
<reference evidence="5 6" key="1">
    <citation type="submission" date="2016-10" db="EMBL/GenBank/DDBJ databases">
        <authorList>
            <person name="de Groot N.N."/>
        </authorList>
    </citation>
    <scope>NUCLEOTIDE SEQUENCE [LARGE SCALE GENOMIC DNA]</scope>
    <source>
        <strain evidence="5 6">DSM 20117</strain>
    </source>
</reference>
<feature type="region of interest" description="Disordered" evidence="3">
    <location>
        <begin position="125"/>
        <end position="146"/>
    </location>
</feature>
<dbReference type="RefSeq" id="WP_074698801.1">
    <property type="nucleotide sequence ID" value="NZ_CP018863.1"/>
</dbReference>
<evidence type="ECO:0000256" key="2">
    <source>
        <dbReference type="RuleBase" id="RU003616"/>
    </source>
</evidence>
<dbReference type="Proteomes" id="UP000181917">
    <property type="component" value="Unassembled WGS sequence"/>
</dbReference>
<proteinExistence type="inferred from homology"/>
<dbReference type="EMBL" id="FNKH01000002">
    <property type="protein sequence ID" value="SDQ26170.1"/>
    <property type="molecule type" value="Genomic_DNA"/>
</dbReference>
<protein>
    <submittedName>
        <fullName evidence="5">HSP20 family protein</fullName>
    </submittedName>
</protein>
<accession>A0A1H0ZFG0</accession>
<organism evidence="5 6">
    <name type="scientific">Crystallibacter crystallopoietes</name>
    <dbReference type="NCBI Taxonomy" id="37928"/>
    <lineage>
        <taxon>Bacteria</taxon>
        <taxon>Bacillati</taxon>
        <taxon>Actinomycetota</taxon>
        <taxon>Actinomycetes</taxon>
        <taxon>Micrococcales</taxon>
        <taxon>Micrococcaceae</taxon>
        <taxon>Crystallibacter</taxon>
    </lineage>
</organism>
<sequence>MTEQHKRLPFDPRRSPGELLEPLRRFFDTEMESSSGIRVEEFVDGQTMVVRAELPGIDPDQDVDVSVSDGVLRIKAERREQTEHRDKDSYRSEFRYGSFTREVTLPDGVNTDDINATYRDGVLEVRTPMPPKPAGTPPRRVQINRG</sequence>
<dbReference type="OrthoDB" id="3855217at2"/>